<evidence type="ECO:0000256" key="2">
    <source>
        <dbReference type="ARBA" id="ARBA00022448"/>
    </source>
</evidence>
<evidence type="ECO:0000256" key="3">
    <source>
        <dbReference type="ARBA" id="ARBA00022475"/>
    </source>
</evidence>
<evidence type="ECO:0000256" key="8">
    <source>
        <dbReference type="ARBA" id="ARBA00023043"/>
    </source>
</evidence>
<feature type="transmembrane region" description="Helical" evidence="12">
    <location>
        <begin position="380"/>
        <end position="399"/>
    </location>
</feature>
<dbReference type="SUPFAM" id="SSF48403">
    <property type="entry name" value="Ankyrin repeat"/>
    <property type="match status" value="1"/>
</dbReference>
<comment type="subcellular location">
    <subcellularLocation>
        <location evidence="1">Cell membrane</location>
        <topology evidence="1">Multi-pass membrane protein</topology>
    </subcellularLocation>
</comment>
<accession>A0AAZ1Y1W2</accession>
<evidence type="ECO:0000256" key="5">
    <source>
        <dbReference type="ARBA" id="ARBA00022673"/>
    </source>
</evidence>
<reference evidence="13" key="3">
    <citation type="submission" date="2025-09" db="UniProtKB">
        <authorList>
            <consortium name="Ensembl"/>
        </authorList>
    </citation>
    <scope>IDENTIFICATION</scope>
</reference>
<name>A0AAZ1Y1W2_OREAU</name>
<evidence type="ECO:0008006" key="15">
    <source>
        <dbReference type="Google" id="ProtNLM"/>
    </source>
</evidence>
<reference evidence="14" key="1">
    <citation type="submission" date="2020-03" db="EMBL/GenBank/DDBJ databases">
        <title>Evolution of repeat sequences and sex chromosomes of tilapia species revealed by chromosome-level genomes.</title>
        <authorList>
            <person name="Xu L."/>
            <person name="Tao W."/>
            <person name="Wang D."/>
            <person name="Zhou Q."/>
        </authorList>
    </citation>
    <scope>NUCLEOTIDE SEQUENCE [LARGE SCALE GENOMIC DNA]</scope>
    <source>
        <strain evidence="14">Israel</strain>
    </source>
</reference>
<feature type="transmembrane region" description="Helical" evidence="12">
    <location>
        <begin position="520"/>
        <end position="545"/>
    </location>
</feature>
<dbReference type="InterPro" id="IPR036770">
    <property type="entry name" value="Ankyrin_rpt-contain_sf"/>
</dbReference>
<evidence type="ECO:0000313" key="13">
    <source>
        <dbReference type="Ensembl" id="ENSOABP00000073773.1"/>
    </source>
</evidence>
<evidence type="ECO:0000313" key="14">
    <source>
        <dbReference type="Proteomes" id="UP000472276"/>
    </source>
</evidence>
<keyword evidence="10" id="KW-0407">Ion channel</keyword>
<dbReference type="PROSITE" id="PS50297">
    <property type="entry name" value="ANK_REP_REGION"/>
    <property type="match status" value="1"/>
</dbReference>
<evidence type="ECO:0000256" key="1">
    <source>
        <dbReference type="ARBA" id="ARBA00004651"/>
    </source>
</evidence>
<dbReference type="PROSITE" id="PS50088">
    <property type="entry name" value="ANK_REPEAT"/>
    <property type="match status" value="1"/>
</dbReference>
<dbReference type="PRINTS" id="PR01768">
    <property type="entry name" value="TRPVRECEPTOR"/>
</dbReference>
<keyword evidence="4" id="KW-0109">Calcium transport</keyword>
<dbReference type="PANTHER" id="PTHR10582">
    <property type="entry name" value="TRANSIENT RECEPTOR POTENTIAL ION CHANNEL PROTEIN"/>
    <property type="match status" value="1"/>
</dbReference>
<dbReference type="InterPro" id="IPR024862">
    <property type="entry name" value="TRPV"/>
</dbReference>
<keyword evidence="7" id="KW-0106">Calcium</keyword>
<dbReference type="Ensembl" id="ENSOABT00000068059.1">
    <property type="protein sequence ID" value="ENSOABP00000073773.1"/>
    <property type="gene ID" value="ENSOABG00000001622.2"/>
</dbReference>
<feature type="transmembrane region" description="Helical" evidence="12">
    <location>
        <begin position="449"/>
        <end position="470"/>
    </location>
</feature>
<dbReference type="SMART" id="SM00248">
    <property type="entry name" value="ANK"/>
    <property type="match status" value="2"/>
</dbReference>
<feature type="transmembrane region" description="Helical" evidence="12">
    <location>
        <begin position="420"/>
        <end position="443"/>
    </location>
</feature>
<keyword evidence="12" id="KW-1133">Transmembrane helix</keyword>
<keyword evidence="12" id="KW-0812">Transmembrane</keyword>
<proteinExistence type="predicted"/>
<gene>
    <name evidence="13" type="primary">GPR108</name>
</gene>
<keyword evidence="2" id="KW-0813">Transport</keyword>
<dbReference type="Gene3D" id="1.25.40.20">
    <property type="entry name" value="Ankyrin repeat-containing domain"/>
    <property type="match status" value="1"/>
</dbReference>
<evidence type="ECO:0000256" key="4">
    <source>
        <dbReference type="ARBA" id="ARBA00022568"/>
    </source>
</evidence>
<keyword evidence="12" id="KW-0472">Membrane</keyword>
<dbReference type="AlphaFoldDB" id="A0AAZ1Y1W2"/>
<keyword evidence="5" id="KW-0107">Calcium channel</keyword>
<dbReference type="GO" id="GO:0005262">
    <property type="term" value="F:calcium channel activity"/>
    <property type="evidence" value="ECO:0007669"/>
    <property type="project" value="UniProtKB-KW"/>
</dbReference>
<dbReference type="InterPro" id="IPR008347">
    <property type="entry name" value="TrpV1-4"/>
</dbReference>
<dbReference type="PANTHER" id="PTHR10582:SF5">
    <property type="entry name" value="TRANSIENT RECEPTOR POTENTIAL CATION CHANNEL SUBFAMILY V MEMBER 2"/>
    <property type="match status" value="1"/>
</dbReference>
<evidence type="ECO:0000256" key="11">
    <source>
        <dbReference type="PROSITE-ProRule" id="PRU00023"/>
    </source>
</evidence>
<organism evidence="13 14">
    <name type="scientific">Oreochromis aureus</name>
    <name type="common">Israeli tilapia</name>
    <name type="synonym">Chromis aureus</name>
    <dbReference type="NCBI Taxonomy" id="47969"/>
    <lineage>
        <taxon>Eukaryota</taxon>
        <taxon>Metazoa</taxon>
        <taxon>Chordata</taxon>
        <taxon>Craniata</taxon>
        <taxon>Vertebrata</taxon>
        <taxon>Euteleostomi</taxon>
        <taxon>Actinopterygii</taxon>
        <taxon>Neopterygii</taxon>
        <taxon>Teleostei</taxon>
        <taxon>Neoteleostei</taxon>
        <taxon>Acanthomorphata</taxon>
        <taxon>Ovalentaria</taxon>
        <taxon>Cichlomorphae</taxon>
        <taxon>Cichliformes</taxon>
        <taxon>Cichlidae</taxon>
        <taxon>African cichlids</taxon>
        <taxon>Pseudocrenilabrinae</taxon>
        <taxon>Oreochromini</taxon>
        <taxon>Oreochromis</taxon>
    </lineage>
</organism>
<protein>
    <recommendedName>
        <fullName evidence="15">Ion transport domain-containing protein</fullName>
    </recommendedName>
</protein>
<feature type="transmembrane region" description="Helical" evidence="12">
    <location>
        <begin position="343"/>
        <end position="364"/>
    </location>
</feature>
<dbReference type="GO" id="GO:0005886">
    <property type="term" value="C:plasma membrane"/>
    <property type="evidence" value="ECO:0007669"/>
    <property type="project" value="UniProtKB-SubCell"/>
</dbReference>
<keyword evidence="3" id="KW-1003">Cell membrane</keyword>
<reference evidence="13" key="2">
    <citation type="submission" date="2025-08" db="UniProtKB">
        <authorList>
            <consortium name="Ensembl"/>
        </authorList>
    </citation>
    <scope>IDENTIFICATION</scope>
</reference>
<keyword evidence="6" id="KW-0677">Repeat</keyword>
<dbReference type="GO" id="GO:0098703">
    <property type="term" value="P:calcium ion import across plasma membrane"/>
    <property type="evidence" value="ECO:0007669"/>
    <property type="project" value="TreeGrafter"/>
</dbReference>
<keyword evidence="9" id="KW-0406">Ion transport</keyword>
<evidence type="ECO:0000256" key="12">
    <source>
        <dbReference type="SAM" id="Phobius"/>
    </source>
</evidence>
<dbReference type="Pfam" id="PF00023">
    <property type="entry name" value="Ank"/>
    <property type="match status" value="1"/>
</dbReference>
<feature type="repeat" description="ANK" evidence="11">
    <location>
        <begin position="126"/>
        <end position="158"/>
    </location>
</feature>
<evidence type="ECO:0000256" key="10">
    <source>
        <dbReference type="ARBA" id="ARBA00023303"/>
    </source>
</evidence>
<evidence type="ECO:0000256" key="6">
    <source>
        <dbReference type="ARBA" id="ARBA00022737"/>
    </source>
</evidence>
<evidence type="ECO:0000256" key="9">
    <source>
        <dbReference type="ARBA" id="ARBA00023065"/>
    </source>
</evidence>
<dbReference type="InterPro" id="IPR002110">
    <property type="entry name" value="Ankyrin_rpt"/>
</dbReference>
<sequence length="648" mass="75277">MHILNKDVRLLSSILRNISKIRNILSQSDAEKLFHAFITSRLDDCNSLLSGCPKNSLKSLQLIQNAAARVLTGTRKREQISPVLASFIGFLLNPELNSKSFILDIAEKTGDLENLINASYTDPYYKGQTALHVAIERRSFEHVKLLVQKGADVQAKANGKFFQRHAEMGFYFVLSLSSSACTNQPDIVSFLMENPYRRADVTDRDSRGNTVLHTLVVIVYDEILVQHNKLDKKVQLEEIENNDGMTPLKLAAKLGKIEVGLHMLHREFMDEETKPLSRKFTEWIYGPVHSSLYDMISIDTDEKDSVLEIIVFGSEIPNRPEMLQIEPLRSLLQTKWERFASKLFLMNFLLYVMYLTIFTTVTFYRKEGQPPFPIENIPLDHLRCVGELISIFGALRFLYKTVRMLKQIQSFTEKEFISFVYLEYVGLLVLSLAFAWVNLLYYLRGSKQLGMYSVMILFILFYFILFYFIFNISLMKAFFEPYKCVKPSYNDIRFAALELFKFTIGMGDLQFTDQVQYKEVFYILLNCYIILTYILLLNMLIALMGNTVERISTQSENIWNLQRAFTILDMERTLPRWLRSKMQCRMSRMVCSRNLWTNIEDFSGKTINNFNSFKKHQTNKQNNLTVSTSLHCLHKIHLETRTTPVIVV</sequence>
<evidence type="ECO:0000256" key="7">
    <source>
        <dbReference type="ARBA" id="ARBA00022837"/>
    </source>
</evidence>
<dbReference type="Proteomes" id="UP000472276">
    <property type="component" value="Unassembled WGS sequence"/>
</dbReference>
<keyword evidence="8 11" id="KW-0040">ANK repeat</keyword>
<keyword evidence="14" id="KW-1185">Reference proteome</keyword>